<evidence type="ECO:0000313" key="3">
    <source>
        <dbReference type="EMBL" id="GES78743.1"/>
    </source>
</evidence>
<sequence length="294" mass="34744">MRKSYILVYFSGHVFVSVYLLWNVVFNSARQPKNALNFSRKDGFPDFFGTRVYSAFVFGLHGLSFGVFGRVRNSRRSDLWTLWRNLAGGPERLVAMTRSSEMAVTKYKSKRRTKKKNNEKIVFRRVKFRRIFRFCKVLCNIRAKLILCYAVGFSDLERLRLRPDEYQRNLRNENFFFKKKIFLLLNQERSLRLFFGCKFWVWDTGNDNNFEDTIRNFSFLKSMVILQHFAETDDPKGIDSSESSSSELKEARKNCRLDRNYVEDQTNIEPGKELTDSSEESDSDYTTPEKKKQG</sequence>
<dbReference type="Proteomes" id="UP000615446">
    <property type="component" value="Unassembled WGS sequence"/>
</dbReference>
<evidence type="ECO:0000256" key="1">
    <source>
        <dbReference type="SAM" id="MobiDB-lite"/>
    </source>
</evidence>
<feature type="transmembrane region" description="Helical" evidence="2">
    <location>
        <begin position="48"/>
        <end position="68"/>
    </location>
</feature>
<keyword evidence="2" id="KW-0472">Membrane</keyword>
<evidence type="ECO:0000256" key="2">
    <source>
        <dbReference type="SAM" id="Phobius"/>
    </source>
</evidence>
<feature type="transmembrane region" description="Helical" evidence="2">
    <location>
        <begin position="7"/>
        <end position="28"/>
    </location>
</feature>
<evidence type="ECO:0000313" key="4">
    <source>
        <dbReference type="Proteomes" id="UP000615446"/>
    </source>
</evidence>
<comment type="caution">
    <text evidence="3">The sequence shown here is derived from an EMBL/GenBank/DDBJ whole genome shotgun (WGS) entry which is preliminary data.</text>
</comment>
<dbReference type="AlphaFoldDB" id="A0A8H3KZ68"/>
<gene>
    <name evidence="3" type="ORF">RCL2_000605300</name>
</gene>
<reference evidence="3" key="1">
    <citation type="submission" date="2019-10" db="EMBL/GenBank/DDBJ databases">
        <title>Conservation and host-specific expression of non-tandemly repeated heterogenous ribosome RNA gene in arbuscular mycorrhizal fungi.</title>
        <authorList>
            <person name="Maeda T."/>
            <person name="Kobayashi Y."/>
            <person name="Nakagawa T."/>
            <person name="Ezawa T."/>
            <person name="Yamaguchi K."/>
            <person name="Bino T."/>
            <person name="Nishimoto Y."/>
            <person name="Shigenobu S."/>
            <person name="Kawaguchi M."/>
        </authorList>
    </citation>
    <scope>NUCLEOTIDE SEQUENCE</scope>
    <source>
        <strain evidence="3">HR1</strain>
    </source>
</reference>
<proteinExistence type="predicted"/>
<keyword evidence="2" id="KW-0812">Transmembrane</keyword>
<name>A0A8H3KZ68_9GLOM</name>
<feature type="region of interest" description="Disordered" evidence="1">
    <location>
        <begin position="234"/>
        <end position="294"/>
    </location>
</feature>
<feature type="compositionally biased region" description="Basic and acidic residues" evidence="1">
    <location>
        <begin position="247"/>
        <end position="262"/>
    </location>
</feature>
<protein>
    <submittedName>
        <fullName evidence="3">Uncharacterized protein</fullName>
    </submittedName>
</protein>
<keyword evidence="2" id="KW-1133">Transmembrane helix</keyword>
<organism evidence="3 4">
    <name type="scientific">Rhizophagus clarus</name>
    <dbReference type="NCBI Taxonomy" id="94130"/>
    <lineage>
        <taxon>Eukaryota</taxon>
        <taxon>Fungi</taxon>
        <taxon>Fungi incertae sedis</taxon>
        <taxon>Mucoromycota</taxon>
        <taxon>Glomeromycotina</taxon>
        <taxon>Glomeromycetes</taxon>
        <taxon>Glomerales</taxon>
        <taxon>Glomeraceae</taxon>
        <taxon>Rhizophagus</taxon>
    </lineage>
</organism>
<accession>A0A8H3KZ68</accession>
<dbReference type="EMBL" id="BLAL01000040">
    <property type="protein sequence ID" value="GES78743.1"/>
    <property type="molecule type" value="Genomic_DNA"/>
</dbReference>